<dbReference type="PANTHER" id="PTHR45648">
    <property type="entry name" value="GDSL LIPASE/ACYLHYDROLASE FAMILY PROTEIN (AFU_ORTHOLOGUE AFUA_4G14700)"/>
    <property type="match status" value="1"/>
</dbReference>
<dbReference type="InterPro" id="IPR036514">
    <property type="entry name" value="SGNH_hydro_sf"/>
</dbReference>
<comment type="caution">
    <text evidence="4">The sequence shown here is derived from an EMBL/GenBank/DDBJ whole genome shotgun (WGS) entry which is preliminary data.</text>
</comment>
<name>A0A4S4E360_CAMSN</name>
<evidence type="ECO:0000256" key="3">
    <source>
        <dbReference type="ARBA" id="ARBA00022963"/>
    </source>
</evidence>
<dbReference type="Gene3D" id="3.40.50.1110">
    <property type="entry name" value="SGNH hydrolase"/>
    <property type="match status" value="1"/>
</dbReference>
<keyword evidence="2" id="KW-0378">Hydrolase</keyword>
<gene>
    <name evidence="4" type="ORF">TEA_029342</name>
</gene>
<keyword evidence="5" id="KW-1185">Reference proteome</keyword>
<evidence type="ECO:0000313" key="4">
    <source>
        <dbReference type="EMBL" id="THG10332.1"/>
    </source>
</evidence>
<dbReference type="AlphaFoldDB" id="A0A4S4E360"/>
<evidence type="ECO:0000256" key="1">
    <source>
        <dbReference type="ARBA" id="ARBA00008668"/>
    </source>
</evidence>
<reference evidence="4 5" key="1">
    <citation type="journal article" date="2018" name="Proc. Natl. Acad. Sci. U.S.A.">
        <title>Draft genome sequence of Camellia sinensis var. sinensis provides insights into the evolution of the tea genome and tea quality.</title>
        <authorList>
            <person name="Wei C."/>
            <person name="Yang H."/>
            <person name="Wang S."/>
            <person name="Zhao J."/>
            <person name="Liu C."/>
            <person name="Gao L."/>
            <person name="Xia E."/>
            <person name="Lu Y."/>
            <person name="Tai Y."/>
            <person name="She G."/>
            <person name="Sun J."/>
            <person name="Cao H."/>
            <person name="Tong W."/>
            <person name="Gao Q."/>
            <person name="Li Y."/>
            <person name="Deng W."/>
            <person name="Jiang X."/>
            <person name="Wang W."/>
            <person name="Chen Q."/>
            <person name="Zhang S."/>
            <person name="Li H."/>
            <person name="Wu J."/>
            <person name="Wang P."/>
            <person name="Li P."/>
            <person name="Shi C."/>
            <person name="Zheng F."/>
            <person name="Jian J."/>
            <person name="Huang B."/>
            <person name="Shan D."/>
            <person name="Shi M."/>
            <person name="Fang C."/>
            <person name="Yue Y."/>
            <person name="Li F."/>
            <person name="Li D."/>
            <person name="Wei S."/>
            <person name="Han B."/>
            <person name="Jiang C."/>
            <person name="Yin Y."/>
            <person name="Xia T."/>
            <person name="Zhang Z."/>
            <person name="Bennetzen J.L."/>
            <person name="Zhao S."/>
            <person name="Wan X."/>
        </authorList>
    </citation>
    <scope>NUCLEOTIDE SEQUENCE [LARGE SCALE GENOMIC DNA]</scope>
    <source>
        <strain evidence="5">cv. Shuchazao</strain>
        <tissue evidence="4">Leaf</tissue>
    </source>
</reference>
<accession>A0A4S4E360</accession>
<dbReference type="GO" id="GO:0016042">
    <property type="term" value="P:lipid catabolic process"/>
    <property type="evidence" value="ECO:0007669"/>
    <property type="project" value="UniProtKB-KW"/>
</dbReference>
<dbReference type="GO" id="GO:0016788">
    <property type="term" value="F:hydrolase activity, acting on ester bonds"/>
    <property type="evidence" value="ECO:0007669"/>
    <property type="project" value="InterPro"/>
</dbReference>
<dbReference type="PANTHER" id="PTHR45648:SF180">
    <property type="entry name" value="OS04G0561800 PROTEIN"/>
    <property type="match status" value="1"/>
</dbReference>
<protein>
    <recommendedName>
        <fullName evidence="6">GDSL esterase/lipase</fullName>
    </recommendedName>
</protein>
<evidence type="ECO:0000313" key="5">
    <source>
        <dbReference type="Proteomes" id="UP000306102"/>
    </source>
</evidence>
<sequence length="179" mass="20241">MTLSSIQFHYVKLFNETEEDVLELQALYNFGATKFGIIGIPPVGCCPAWRCYNATRGCQEGLNDFAQAFHFALDTLMRKISSEHPKMKYSLGNTYELIINVMQNPNFKDVETACCGAGRLNAEIPCNATANLCMNRKEYLLWDLYHPTQTTSQLAALTLYDGPLRFVTPINFHQLAEDN</sequence>
<evidence type="ECO:0000256" key="2">
    <source>
        <dbReference type="ARBA" id="ARBA00022801"/>
    </source>
</evidence>
<dbReference type="InterPro" id="IPR051058">
    <property type="entry name" value="GDSL_Est/Lipase"/>
</dbReference>
<keyword evidence="3" id="KW-0442">Lipid degradation</keyword>
<proteinExistence type="inferred from homology"/>
<dbReference type="Proteomes" id="UP000306102">
    <property type="component" value="Unassembled WGS sequence"/>
</dbReference>
<dbReference type="Pfam" id="PF00657">
    <property type="entry name" value="Lipase_GDSL"/>
    <property type="match status" value="1"/>
</dbReference>
<organism evidence="4 5">
    <name type="scientific">Camellia sinensis var. sinensis</name>
    <name type="common">China tea</name>
    <dbReference type="NCBI Taxonomy" id="542762"/>
    <lineage>
        <taxon>Eukaryota</taxon>
        <taxon>Viridiplantae</taxon>
        <taxon>Streptophyta</taxon>
        <taxon>Embryophyta</taxon>
        <taxon>Tracheophyta</taxon>
        <taxon>Spermatophyta</taxon>
        <taxon>Magnoliopsida</taxon>
        <taxon>eudicotyledons</taxon>
        <taxon>Gunneridae</taxon>
        <taxon>Pentapetalae</taxon>
        <taxon>asterids</taxon>
        <taxon>Ericales</taxon>
        <taxon>Theaceae</taxon>
        <taxon>Camellia</taxon>
    </lineage>
</organism>
<keyword evidence="3" id="KW-0443">Lipid metabolism</keyword>
<dbReference type="EMBL" id="SDRB02007932">
    <property type="protein sequence ID" value="THG10332.1"/>
    <property type="molecule type" value="Genomic_DNA"/>
</dbReference>
<dbReference type="InterPro" id="IPR001087">
    <property type="entry name" value="GDSL"/>
</dbReference>
<evidence type="ECO:0008006" key="6">
    <source>
        <dbReference type="Google" id="ProtNLM"/>
    </source>
</evidence>
<comment type="similarity">
    <text evidence="1">Belongs to the 'GDSL' lipolytic enzyme family.</text>
</comment>
<dbReference type="STRING" id="542762.A0A4S4E360"/>